<keyword evidence="1" id="KW-0472">Membrane</keyword>
<reference evidence="2" key="1">
    <citation type="submission" date="2021-06" db="EMBL/GenBank/DDBJ databases">
        <authorList>
            <person name="Hodson N. C."/>
            <person name="Mongue J. A."/>
            <person name="Jaron S. K."/>
        </authorList>
    </citation>
    <scope>NUCLEOTIDE SEQUENCE</scope>
</reference>
<dbReference type="PANTHER" id="PTHR46953:SF1">
    <property type="entry name" value="G-PROTEIN COUPLED RECEPTOR MTH-LIKE 1-RELATED"/>
    <property type="match status" value="1"/>
</dbReference>
<feature type="non-terminal residue" evidence="2">
    <location>
        <position position="1"/>
    </location>
</feature>
<accession>A0A8J2JTL1</accession>
<keyword evidence="1" id="KW-0812">Transmembrane</keyword>
<comment type="caution">
    <text evidence="2">The sequence shown here is derived from an EMBL/GenBank/DDBJ whole genome shotgun (WGS) entry which is preliminary data.</text>
</comment>
<dbReference type="InterPro" id="IPR052808">
    <property type="entry name" value="GPCR_Mth-like"/>
</dbReference>
<dbReference type="PANTHER" id="PTHR46953">
    <property type="entry name" value="G-PROTEIN COUPLED RECEPTOR MTH-LIKE 1-RELATED"/>
    <property type="match status" value="1"/>
</dbReference>
<keyword evidence="3" id="KW-1185">Reference proteome</keyword>
<keyword evidence="1" id="KW-1133">Transmembrane helix</keyword>
<name>A0A8J2JTL1_9HEXA</name>
<dbReference type="AlphaFoldDB" id="A0A8J2JTL1"/>
<proteinExistence type="predicted"/>
<protein>
    <submittedName>
        <fullName evidence="2">Uncharacterized protein</fullName>
    </submittedName>
</protein>
<sequence>QLQQNCIHVGGKNRSKIQTWHPSEMFVVANDSWAPFNTIEWEVTSPYKVTCPPNHTADVVLDLGKFVLNSDGGLFLSHHRRHLESHQFCFEQQLGNAGGRAVLMACFTQAELVDRSKTLRKCCPNISIVQMTDDKLVCISPRAIKTIAGNWTVVQGSPVCEIGERILEIPANDTFKIRDDGALITKIVKAPFEDYCLDHFQEQENEENPSIKILLCLAEKDLEDKTTFWMRPTVTGAARIVSCVCLALAGLISLRLPELRSLHGKCQLSHLATLFSLFVLLATVQLGFYSIPHGLCTFFAVAIHICALSSFLWLNVLCVCIYLTFRSMTFRPSPASRRGETHRYFFLCL</sequence>
<dbReference type="OrthoDB" id="7683403at2759"/>
<feature type="transmembrane region" description="Helical" evidence="1">
    <location>
        <begin position="268"/>
        <end position="291"/>
    </location>
</feature>
<dbReference type="Proteomes" id="UP000708208">
    <property type="component" value="Unassembled WGS sequence"/>
</dbReference>
<evidence type="ECO:0000313" key="3">
    <source>
        <dbReference type="Proteomes" id="UP000708208"/>
    </source>
</evidence>
<dbReference type="EMBL" id="CAJVCH010105974">
    <property type="protein sequence ID" value="CAG7724131.1"/>
    <property type="molecule type" value="Genomic_DNA"/>
</dbReference>
<organism evidence="2 3">
    <name type="scientific">Allacma fusca</name>
    <dbReference type="NCBI Taxonomy" id="39272"/>
    <lineage>
        <taxon>Eukaryota</taxon>
        <taxon>Metazoa</taxon>
        <taxon>Ecdysozoa</taxon>
        <taxon>Arthropoda</taxon>
        <taxon>Hexapoda</taxon>
        <taxon>Collembola</taxon>
        <taxon>Symphypleona</taxon>
        <taxon>Sminthuridae</taxon>
        <taxon>Allacma</taxon>
    </lineage>
</organism>
<feature type="transmembrane region" description="Helical" evidence="1">
    <location>
        <begin position="236"/>
        <end position="256"/>
    </location>
</feature>
<gene>
    <name evidence="2" type="ORF">AFUS01_LOCUS13168</name>
</gene>
<feature type="transmembrane region" description="Helical" evidence="1">
    <location>
        <begin position="297"/>
        <end position="325"/>
    </location>
</feature>
<evidence type="ECO:0000256" key="1">
    <source>
        <dbReference type="SAM" id="Phobius"/>
    </source>
</evidence>
<evidence type="ECO:0000313" key="2">
    <source>
        <dbReference type="EMBL" id="CAG7724131.1"/>
    </source>
</evidence>